<evidence type="ECO:0000256" key="2">
    <source>
        <dbReference type="ARBA" id="ARBA00023125"/>
    </source>
</evidence>
<accession>A0AAQ3QWM6</accession>
<dbReference type="InterPro" id="IPR018060">
    <property type="entry name" value="HTH_AraC"/>
</dbReference>
<dbReference type="InterPro" id="IPR018062">
    <property type="entry name" value="HTH_AraC-typ_CS"/>
</dbReference>
<keyword evidence="2 5" id="KW-0238">DNA-binding</keyword>
<dbReference type="AlphaFoldDB" id="A0AAQ3QWM6"/>
<evidence type="ECO:0000313" key="5">
    <source>
        <dbReference type="EMBL" id="WOO42047.1"/>
    </source>
</evidence>
<dbReference type="PROSITE" id="PS01124">
    <property type="entry name" value="HTH_ARAC_FAMILY_2"/>
    <property type="match status" value="1"/>
</dbReference>
<dbReference type="RefSeq" id="WP_317834531.1">
    <property type="nucleotide sequence ID" value="NZ_CP136920.1"/>
</dbReference>
<evidence type="ECO:0000259" key="4">
    <source>
        <dbReference type="PROSITE" id="PS01124"/>
    </source>
</evidence>
<dbReference type="GO" id="GO:0000976">
    <property type="term" value="F:transcription cis-regulatory region binding"/>
    <property type="evidence" value="ECO:0007669"/>
    <property type="project" value="TreeGrafter"/>
</dbReference>
<reference evidence="5 6" key="1">
    <citation type="submission" date="2023-10" db="EMBL/GenBank/DDBJ databases">
        <title>Rubellicoccus peritrichatus gen. nov., sp. nov., isolated from an algae of coral reef tank.</title>
        <authorList>
            <person name="Luo J."/>
        </authorList>
    </citation>
    <scope>NUCLEOTIDE SEQUENCE [LARGE SCALE GENOMIC DNA]</scope>
    <source>
        <strain evidence="5 6">CR14</strain>
    </source>
</reference>
<dbReference type="Proteomes" id="UP001304300">
    <property type="component" value="Chromosome"/>
</dbReference>
<dbReference type="KEGG" id="puo:RZN69_03035"/>
<dbReference type="SUPFAM" id="SSF53822">
    <property type="entry name" value="Periplasmic binding protein-like I"/>
    <property type="match status" value="1"/>
</dbReference>
<name>A0AAQ3QWM6_9BACT</name>
<dbReference type="InterPro" id="IPR028082">
    <property type="entry name" value="Peripla_BP_I"/>
</dbReference>
<dbReference type="PROSITE" id="PS00041">
    <property type="entry name" value="HTH_ARAC_FAMILY_1"/>
    <property type="match status" value="1"/>
</dbReference>
<dbReference type="CDD" id="cd01543">
    <property type="entry name" value="PBP1_XylR"/>
    <property type="match status" value="1"/>
</dbReference>
<evidence type="ECO:0000256" key="1">
    <source>
        <dbReference type="ARBA" id="ARBA00023015"/>
    </source>
</evidence>
<feature type="domain" description="HTH araC/xylS-type" evidence="4">
    <location>
        <begin position="289"/>
        <end position="387"/>
    </location>
</feature>
<dbReference type="PANTHER" id="PTHR30146:SF24">
    <property type="entry name" value="XYLOSE OPERON REGULATORY PROTEIN"/>
    <property type="match status" value="1"/>
</dbReference>
<keyword evidence="1" id="KW-0805">Transcription regulation</keyword>
<dbReference type="EMBL" id="CP136920">
    <property type="protein sequence ID" value="WOO42047.1"/>
    <property type="molecule type" value="Genomic_DNA"/>
</dbReference>
<evidence type="ECO:0000313" key="6">
    <source>
        <dbReference type="Proteomes" id="UP001304300"/>
    </source>
</evidence>
<dbReference type="InterPro" id="IPR046335">
    <property type="entry name" value="LacI/GalR-like_sensor"/>
</dbReference>
<evidence type="ECO:0000256" key="3">
    <source>
        <dbReference type="ARBA" id="ARBA00023163"/>
    </source>
</evidence>
<dbReference type="Gene3D" id="3.40.50.2300">
    <property type="match status" value="2"/>
</dbReference>
<dbReference type="Pfam" id="PF12833">
    <property type="entry name" value="HTH_18"/>
    <property type="match status" value="1"/>
</dbReference>
<gene>
    <name evidence="5" type="ORF">RZN69_03035</name>
</gene>
<proteinExistence type="predicted"/>
<keyword evidence="6" id="KW-1185">Reference proteome</keyword>
<protein>
    <submittedName>
        <fullName evidence="5">DNA-binding transcriptional regulator</fullName>
    </submittedName>
</protein>
<dbReference type="SUPFAM" id="SSF46689">
    <property type="entry name" value="Homeodomain-like"/>
    <property type="match status" value="2"/>
</dbReference>
<keyword evidence="3" id="KW-0804">Transcription</keyword>
<dbReference type="SMART" id="SM00342">
    <property type="entry name" value="HTH_ARAC"/>
    <property type="match status" value="1"/>
</dbReference>
<dbReference type="GO" id="GO:0003700">
    <property type="term" value="F:DNA-binding transcription factor activity"/>
    <property type="evidence" value="ECO:0007669"/>
    <property type="project" value="InterPro"/>
</dbReference>
<dbReference type="InterPro" id="IPR009057">
    <property type="entry name" value="Homeodomain-like_sf"/>
</dbReference>
<dbReference type="Pfam" id="PF13377">
    <property type="entry name" value="Peripla_BP_3"/>
    <property type="match status" value="1"/>
</dbReference>
<organism evidence="5 6">
    <name type="scientific">Rubellicoccus peritrichatus</name>
    <dbReference type="NCBI Taxonomy" id="3080537"/>
    <lineage>
        <taxon>Bacteria</taxon>
        <taxon>Pseudomonadati</taxon>
        <taxon>Verrucomicrobiota</taxon>
        <taxon>Opitutia</taxon>
        <taxon>Puniceicoccales</taxon>
        <taxon>Cerasicoccaceae</taxon>
        <taxon>Rubellicoccus</taxon>
    </lineage>
</organism>
<dbReference type="Gene3D" id="1.10.10.60">
    <property type="entry name" value="Homeodomain-like"/>
    <property type="match status" value="1"/>
</dbReference>
<dbReference type="PANTHER" id="PTHR30146">
    <property type="entry name" value="LACI-RELATED TRANSCRIPTIONAL REPRESSOR"/>
    <property type="match status" value="1"/>
</dbReference>
<sequence>MEKEDEELLVTDMSSKRDVLVMIESSRESGRQLIAGLADYARHFGPWNFHWHPLGLGSLEAPLEGIKLDGMMVRDMAGVPASIKAGVPAIDFTFSKAISKGAGWANTDDQAVSKTIAEHFLQRGFRNFAYCGYKDRPWSIDRGKHFTAWLQKADYAVNNFWIPSDSWGGTDNLEIIQWLESLPHRTALMATNDDLGRRLVGLCQEADLRVPDDCAIIGVDNDPLICGMSNPPLSSVKIDQYQAGYDAAAMLDKMMKGKPPKNLVVTAQVGELIVRQSSDIIAVEDAAVSKALRFIQQNAHRAVKVDEVARASGLFRRSLERRFREHLSRSISDYCREARAERLEKILRETRLNLEEIAEQSGFSEASHLTRFFITVRGESPSQYRKRVSLR</sequence>